<reference evidence="6" key="1">
    <citation type="journal article" date="2019" name="Int. J. Syst. Evol. Microbiol.">
        <title>The Global Catalogue of Microorganisms (GCM) 10K type strain sequencing project: providing services to taxonomists for standard genome sequencing and annotation.</title>
        <authorList>
            <consortium name="The Broad Institute Genomics Platform"/>
            <consortium name="The Broad Institute Genome Sequencing Center for Infectious Disease"/>
            <person name="Wu L."/>
            <person name="Ma J."/>
        </authorList>
    </citation>
    <scope>NUCLEOTIDE SEQUENCE [LARGE SCALE GENOMIC DNA]</scope>
    <source>
        <strain evidence="6">CCUG 56401</strain>
    </source>
</reference>
<dbReference type="PANTHER" id="PTHR42986:SF1">
    <property type="entry name" value="BENZALDEHYDE DEHYDROGENASE YFMT"/>
    <property type="match status" value="1"/>
</dbReference>
<dbReference type="EMBL" id="JBHTIW010000033">
    <property type="protein sequence ID" value="MFD0923397.1"/>
    <property type="molecule type" value="Genomic_DNA"/>
</dbReference>
<dbReference type="InterPro" id="IPR016162">
    <property type="entry name" value="Ald_DH_N"/>
</dbReference>
<comment type="caution">
    <text evidence="5">The sequence shown here is derived from an EMBL/GenBank/DDBJ whole genome shotgun (WGS) entry which is preliminary data.</text>
</comment>
<comment type="similarity">
    <text evidence="1">Belongs to the aldehyde dehydrogenase family.</text>
</comment>
<evidence type="ECO:0000313" key="6">
    <source>
        <dbReference type="Proteomes" id="UP001597018"/>
    </source>
</evidence>
<keyword evidence="3" id="KW-0520">NAD</keyword>
<dbReference type="RefSeq" id="WP_263249307.1">
    <property type="nucleotide sequence ID" value="NZ_BAABLT010000056.1"/>
</dbReference>
<evidence type="ECO:0000256" key="1">
    <source>
        <dbReference type="ARBA" id="ARBA00009986"/>
    </source>
</evidence>
<evidence type="ECO:0000256" key="3">
    <source>
        <dbReference type="ARBA" id="ARBA00023027"/>
    </source>
</evidence>
<dbReference type="Pfam" id="PF00171">
    <property type="entry name" value="Aldedh"/>
    <property type="match status" value="1"/>
</dbReference>
<keyword evidence="2" id="KW-0560">Oxidoreductase</keyword>
<dbReference type="InterPro" id="IPR016163">
    <property type="entry name" value="Ald_DH_C"/>
</dbReference>
<keyword evidence="6" id="KW-1185">Reference proteome</keyword>
<dbReference type="Proteomes" id="UP001597018">
    <property type="component" value="Unassembled WGS sequence"/>
</dbReference>
<evidence type="ECO:0000313" key="5">
    <source>
        <dbReference type="EMBL" id="MFD0923397.1"/>
    </source>
</evidence>
<dbReference type="Gene3D" id="3.40.309.10">
    <property type="entry name" value="Aldehyde Dehydrogenase, Chain A, domain 2"/>
    <property type="match status" value="1"/>
</dbReference>
<sequence>MPPVERQLLIGGQARPGETGRTEQDINPYTGEVFATVAAASPADATAAVDAAAAAFPEWSRTDVGTRRSIFLRAADLVEERTEEAVALMAAEVGGTRPWAMFNAALAANVLRDAAGVITAPRGEVLSGSSPGEWGFALRQPAGVVAAFAPWNAPLILGARSFAVALAVGNTAVVKPSEDAPVASGLFLADVLREAGLPDGVLNVVTNAREDAAEVGGALIADRRVRRVNFTGSTGVGRTIGVEAAKHLKPAVLELGGKNSILVLDDADLDYAVNAVTFGAFMNAGQICMSADRVLVPRALQREFTERFAAKVAELPVGDPGKPDTVIGPVIGERSAQRIAALVDDALAQGAVAHCGGTAPEGAVYRPTVLSGVTPDQRIYSEEIFGPVTTVLGYDSEDEAIEIMNDTPYGLTAGVITEDTGRGWSVAQRVQTGIFHINDQSVGDEPQAPFGGVKDSGYGRFGGAHGVDAFTETRWITFRERGNRAQYPF</sequence>
<evidence type="ECO:0000256" key="2">
    <source>
        <dbReference type="ARBA" id="ARBA00023002"/>
    </source>
</evidence>
<accession>A0ABW3G3U7</accession>
<proteinExistence type="inferred from homology"/>
<name>A0ABW3G3U7_9PSEU</name>
<protein>
    <submittedName>
        <fullName evidence="5">Aldehyde dehydrogenase family protein</fullName>
    </submittedName>
</protein>
<organism evidence="5 6">
    <name type="scientific">Saccharopolyspora rosea</name>
    <dbReference type="NCBI Taxonomy" id="524884"/>
    <lineage>
        <taxon>Bacteria</taxon>
        <taxon>Bacillati</taxon>
        <taxon>Actinomycetota</taxon>
        <taxon>Actinomycetes</taxon>
        <taxon>Pseudonocardiales</taxon>
        <taxon>Pseudonocardiaceae</taxon>
        <taxon>Saccharopolyspora</taxon>
    </lineage>
</organism>
<dbReference type="SUPFAM" id="SSF53720">
    <property type="entry name" value="ALDH-like"/>
    <property type="match status" value="1"/>
</dbReference>
<dbReference type="InterPro" id="IPR016161">
    <property type="entry name" value="Ald_DH/histidinol_DH"/>
</dbReference>
<feature type="domain" description="Aldehyde dehydrogenase" evidence="4">
    <location>
        <begin position="21"/>
        <end position="476"/>
    </location>
</feature>
<dbReference type="InterPro" id="IPR015590">
    <property type="entry name" value="Aldehyde_DH_dom"/>
</dbReference>
<evidence type="ECO:0000259" key="4">
    <source>
        <dbReference type="Pfam" id="PF00171"/>
    </source>
</evidence>
<dbReference type="PANTHER" id="PTHR42986">
    <property type="entry name" value="BENZALDEHYDE DEHYDROGENASE YFMT"/>
    <property type="match status" value="1"/>
</dbReference>
<dbReference type="Gene3D" id="3.40.605.10">
    <property type="entry name" value="Aldehyde Dehydrogenase, Chain A, domain 1"/>
    <property type="match status" value="1"/>
</dbReference>
<gene>
    <name evidence="5" type="ORF">ACFQ16_26945</name>
</gene>